<keyword evidence="3" id="KW-1185">Reference proteome</keyword>
<comment type="caution">
    <text evidence="2">The sequence shown here is derived from an EMBL/GenBank/DDBJ whole genome shotgun (WGS) entry which is preliminary data.</text>
</comment>
<evidence type="ECO:0000313" key="3">
    <source>
        <dbReference type="Proteomes" id="UP001620295"/>
    </source>
</evidence>
<dbReference type="EMBL" id="JBJDQH010000020">
    <property type="protein sequence ID" value="MFK4271722.1"/>
    <property type="molecule type" value="Genomic_DNA"/>
</dbReference>
<proteinExistence type="predicted"/>
<feature type="region of interest" description="Disordered" evidence="1">
    <location>
        <begin position="1"/>
        <end position="20"/>
    </location>
</feature>
<evidence type="ECO:0008006" key="4">
    <source>
        <dbReference type="Google" id="ProtNLM"/>
    </source>
</evidence>
<reference evidence="2 3" key="1">
    <citation type="submission" date="2024-11" db="EMBL/GenBank/DDBJ databases">
        <title>The Natural Products Discovery Center: Release of the First 8490 Sequenced Strains for Exploring Actinobacteria Biosynthetic Diversity.</title>
        <authorList>
            <person name="Kalkreuter E."/>
            <person name="Kautsar S.A."/>
            <person name="Yang D."/>
            <person name="Bader C.D."/>
            <person name="Teijaro C.N."/>
            <person name="Fluegel L."/>
            <person name="Davis C.M."/>
            <person name="Simpson J.R."/>
            <person name="Lauterbach L."/>
            <person name="Steele A.D."/>
            <person name="Gui C."/>
            <person name="Meng S."/>
            <person name="Li G."/>
            <person name="Viehrig K."/>
            <person name="Ye F."/>
            <person name="Su P."/>
            <person name="Kiefer A.F."/>
            <person name="Nichols A."/>
            <person name="Cepeda A.J."/>
            <person name="Yan W."/>
            <person name="Fan B."/>
            <person name="Jiang Y."/>
            <person name="Adhikari A."/>
            <person name="Zheng C.-J."/>
            <person name="Schuster L."/>
            <person name="Cowan T.M."/>
            <person name="Smanski M.J."/>
            <person name="Chevrette M.G."/>
            <person name="De Carvalho L.P.S."/>
            <person name="Shen B."/>
        </authorList>
    </citation>
    <scope>NUCLEOTIDE SEQUENCE [LARGE SCALE GENOMIC DNA]</scope>
    <source>
        <strain evidence="2 3">NPDC020863</strain>
    </source>
</reference>
<accession>A0ABW8M0M4</accession>
<sequence length="117" mass="12006">MTHPAHHTHPTRPAPGRDADEVGRLAGRIATAVADCPAVAALADGPIATYLPGSTVAGVAVRDTEVKVEVVAVFGTPLTEVAAQVRAAVHGLTPGTQVEVCIDDIELPDSAARETLR</sequence>
<evidence type="ECO:0000313" key="2">
    <source>
        <dbReference type="EMBL" id="MFK4271722.1"/>
    </source>
</evidence>
<protein>
    <recommendedName>
        <fullName evidence="4">Asp23/Gls24 family envelope stress response protein</fullName>
    </recommendedName>
</protein>
<feature type="compositionally biased region" description="Basic residues" evidence="1">
    <location>
        <begin position="1"/>
        <end position="10"/>
    </location>
</feature>
<name>A0ABW8M0M4_9ACTN</name>
<evidence type="ECO:0000256" key="1">
    <source>
        <dbReference type="SAM" id="MobiDB-lite"/>
    </source>
</evidence>
<dbReference type="RefSeq" id="WP_404748510.1">
    <property type="nucleotide sequence ID" value="NZ_JBJDQH010000020.1"/>
</dbReference>
<organism evidence="2 3">
    <name type="scientific">Streptomyces milbemycinicus</name>
    <dbReference type="NCBI Taxonomy" id="476552"/>
    <lineage>
        <taxon>Bacteria</taxon>
        <taxon>Bacillati</taxon>
        <taxon>Actinomycetota</taxon>
        <taxon>Actinomycetes</taxon>
        <taxon>Kitasatosporales</taxon>
        <taxon>Streptomycetaceae</taxon>
        <taxon>Streptomyces</taxon>
    </lineage>
</organism>
<dbReference type="Proteomes" id="UP001620295">
    <property type="component" value="Unassembled WGS sequence"/>
</dbReference>
<gene>
    <name evidence="2" type="ORF">ACI2L5_43490</name>
</gene>